<dbReference type="RefSeq" id="WP_212526457.1">
    <property type="nucleotide sequence ID" value="NZ_JAGSOG010000004.1"/>
</dbReference>
<dbReference type="PANTHER" id="PTHR11959">
    <property type="entry name" value="4-HYDROXYPHENYLPYRUVATE DIOXYGENASE"/>
    <property type="match status" value="1"/>
</dbReference>
<keyword evidence="9" id="KW-1185">Reference proteome</keyword>
<comment type="cofactor">
    <cofactor evidence="5">
        <name>Fe cation</name>
        <dbReference type="ChEBI" id="CHEBI:24875"/>
    </cofactor>
    <text evidence="5">Binds 1 Fe cation per subunit.</text>
</comment>
<keyword evidence="8" id="KW-0560">Oxidoreductase</keyword>
<dbReference type="NCBIfam" id="TIGR01263">
    <property type="entry name" value="4HPPD"/>
    <property type="match status" value="1"/>
</dbReference>
<keyword evidence="2 5" id="KW-0479">Metal-binding</keyword>
<reference evidence="8" key="1">
    <citation type="submission" date="2021-04" db="EMBL/GenBank/DDBJ databases">
        <title>Genome based classification of Actinospica acidithermotolerans sp. nov., an actinobacterium isolated from an Indonesian hot spring.</title>
        <authorList>
            <person name="Kusuma A.B."/>
            <person name="Putra K.E."/>
            <person name="Nafisah S."/>
            <person name="Loh J."/>
            <person name="Nouioui I."/>
            <person name="Goodfellow M."/>
        </authorList>
    </citation>
    <scope>NUCLEOTIDE SEQUENCE</scope>
    <source>
        <strain evidence="8">CSCA 57</strain>
    </source>
</reference>
<feature type="compositionally biased region" description="Acidic residues" evidence="6">
    <location>
        <begin position="132"/>
        <end position="144"/>
    </location>
</feature>
<evidence type="ECO:0000256" key="6">
    <source>
        <dbReference type="SAM" id="MobiDB-lite"/>
    </source>
</evidence>
<dbReference type="GO" id="GO:0046872">
    <property type="term" value="F:metal ion binding"/>
    <property type="evidence" value="ECO:0007669"/>
    <property type="project" value="UniProtKB-KW"/>
</dbReference>
<evidence type="ECO:0000256" key="3">
    <source>
        <dbReference type="ARBA" id="ARBA00022737"/>
    </source>
</evidence>
<evidence type="ECO:0000313" key="8">
    <source>
        <dbReference type="EMBL" id="MBR7831919.1"/>
    </source>
</evidence>
<dbReference type="EMBL" id="JAGSOG010000004">
    <property type="protein sequence ID" value="MBR7831919.1"/>
    <property type="molecule type" value="Genomic_DNA"/>
</dbReference>
<feature type="binding site" evidence="5">
    <location>
        <position position="316"/>
    </location>
    <ligand>
        <name>Fe cation</name>
        <dbReference type="ChEBI" id="CHEBI:24875"/>
    </ligand>
</feature>
<dbReference type="Gene3D" id="3.10.180.10">
    <property type="entry name" value="2,3-Dihydroxybiphenyl 1,2-Dioxygenase, domain 1"/>
    <property type="match status" value="2"/>
</dbReference>
<dbReference type="Proteomes" id="UP000675781">
    <property type="component" value="Unassembled WGS sequence"/>
</dbReference>
<gene>
    <name evidence="8" type="primary">hppD</name>
    <name evidence="8" type="ORF">KDL01_01525</name>
</gene>
<dbReference type="CDD" id="cd07250">
    <property type="entry name" value="HPPD_C_like"/>
    <property type="match status" value="1"/>
</dbReference>
<evidence type="ECO:0000256" key="4">
    <source>
        <dbReference type="ARBA" id="ARBA00023004"/>
    </source>
</evidence>
<feature type="domain" description="VOC" evidence="7">
    <location>
        <begin position="154"/>
        <end position="305"/>
    </location>
</feature>
<feature type="region of interest" description="Disordered" evidence="6">
    <location>
        <begin position="114"/>
        <end position="151"/>
    </location>
</feature>
<dbReference type="GO" id="GO:0003868">
    <property type="term" value="F:4-hydroxyphenylpyruvate dioxygenase activity"/>
    <property type="evidence" value="ECO:0007669"/>
    <property type="project" value="UniProtKB-EC"/>
</dbReference>
<dbReference type="InterPro" id="IPR037523">
    <property type="entry name" value="VOC_core"/>
</dbReference>
<dbReference type="InterPro" id="IPR004360">
    <property type="entry name" value="Glyas_Fos-R_dOase_dom"/>
</dbReference>
<dbReference type="AlphaFoldDB" id="A0A941EQI2"/>
<feature type="domain" description="VOC" evidence="7">
    <location>
        <begin position="5"/>
        <end position="133"/>
    </location>
</feature>
<keyword evidence="4 5" id="KW-0408">Iron</keyword>
<dbReference type="PROSITE" id="PS51819">
    <property type="entry name" value="VOC"/>
    <property type="match status" value="2"/>
</dbReference>
<dbReference type="SUPFAM" id="SSF54593">
    <property type="entry name" value="Glyoxalase/Bleomycin resistance protein/Dihydroxybiphenyl dioxygenase"/>
    <property type="match status" value="1"/>
</dbReference>
<dbReference type="Pfam" id="PF13669">
    <property type="entry name" value="Glyoxalase_4"/>
    <property type="match status" value="1"/>
</dbReference>
<name>A0A941EQI2_9ACTN</name>
<evidence type="ECO:0000256" key="1">
    <source>
        <dbReference type="ARBA" id="ARBA00005877"/>
    </source>
</evidence>
<evidence type="ECO:0000259" key="7">
    <source>
        <dbReference type="PROSITE" id="PS51819"/>
    </source>
</evidence>
<proteinExistence type="inferred from homology"/>
<protein>
    <submittedName>
        <fullName evidence="8">4-hydroxyphenylpyruvate dioxygenase</fullName>
        <ecNumber evidence="8">1.13.11.27</ecNumber>
    </submittedName>
</protein>
<keyword evidence="8" id="KW-0223">Dioxygenase</keyword>
<dbReference type="InterPro" id="IPR041735">
    <property type="entry name" value="4OHPhenylPyrv_dOase_C"/>
</dbReference>
<organism evidence="8 9">
    <name type="scientific">Actinospica durhamensis</name>
    <dbReference type="NCBI Taxonomy" id="1508375"/>
    <lineage>
        <taxon>Bacteria</taxon>
        <taxon>Bacillati</taxon>
        <taxon>Actinomycetota</taxon>
        <taxon>Actinomycetes</taxon>
        <taxon>Catenulisporales</taxon>
        <taxon>Actinospicaceae</taxon>
        <taxon>Actinospica</taxon>
    </lineage>
</organism>
<sequence>MSVRAVSHFELHVEHRAQAADYLISAFGFAPVAERAEPGGDSLLLRHGPVRIVVSQGAGVERYLEEHGEGIADVAVVCDDVAAVHARAVAAGAEPLGPAAFRGPGGGVRHSLIEAGSDPFADPTGPWRPLREDEEDEEGDEDGDAAPSAGPSWRLDHVALCIESGTLRTMADFYDTVFDLERYSGEYVEVGGQAMDSIVVRHASADVTFTLVEPDASKKPGQLDDFLERNSGPGVQHLAFEVQDILASVRACRERGVEFMHTPDSYYDLLTARMAGTDLPLAELRETGVLADRDEWGFLLQSFTRSPYDRKTLFYELIQRQGARGFGSANIRALYEAVERERVAAG</sequence>
<keyword evidence="3" id="KW-0677">Repeat</keyword>
<dbReference type="InterPro" id="IPR029068">
    <property type="entry name" value="Glyas_Bleomycin-R_OHBP_Dase"/>
</dbReference>
<evidence type="ECO:0000313" key="9">
    <source>
        <dbReference type="Proteomes" id="UP000675781"/>
    </source>
</evidence>
<comment type="similarity">
    <text evidence="1">Belongs to the 4HPPD family.</text>
</comment>
<feature type="binding site" evidence="5">
    <location>
        <position position="157"/>
    </location>
    <ligand>
        <name>Fe cation</name>
        <dbReference type="ChEBI" id="CHEBI:24875"/>
    </ligand>
</feature>
<dbReference type="PIRSF" id="PIRSF009283">
    <property type="entry name" value="HPP_dOase"/>
    <property type="match status" value="1"/>
</dbReference>
<evidence type="ECO:0000256" key="2">
    <source>
        <dbReference type="ARBA" id="ARBA00022723"/>
    </source>
</evidence>
<evidence type="ECO:0000256" key="5">
    <source>
        <dbReference type="PIRSR" id="PIRSR009283-1"/>
    </source>
</evidence>
<comment type="caution">
    <text evidence="8">The sequence shown here is derived from an EMBL/GenBank/DDBJ whole genome shotgun (WGS) entry which is preliminary data.</text>
</comment>
<dbReference type="PANTHER" id="PTHR11959:SF1">
    <property type="entry name" value="4-HYDROXYPHENYLPYRUVATE DIOXYGENASE"/>
    <property type="match status" value="1"/>
</dbReference>
<dbReference type="GO" id="GO:0006572">
    <property type="term" value="P:L-tyrosine catabolic process"/>
    <property type="evidence" value="ECO:0007669"/>
    <property type="project" value="TreeGrafter"/>
</dbReference>
<accession>A0A941EQI2</accession>
<dbReference type="InterPro" id="IPR005956">
    <property type="entry name" value="4OHPhenylPyrv_dOase"/>
</dbReference>
<feature type="binding site" evidence="5">
    <location>
        <position position="237"/>
    </location>
    <ligand>
        <name>Fe cation</name>
        <dbReference type="ChEBI" id="CHEBI:24875"/>
    </ligand>
</feature>
<dbReference type="Pfam" id="PF00903">
    <property type="entry name" value="Glyoxalase"/>
    <property type="match status" value="1"/>
</dbReference>
<dbReference type="EC" id="1.13.11.27" evidence="8"/>